<proteinExistence type="predicted"/>
<accession>A0A0M3IX38</accession>
<reference evidence="2" key="1">
    <citation type="submission" date="2017-02" db="UniProtKB">
        <authorList>
            <consortium name="WormBaseParasite"/>
        </authorList>
    </citation>
    <scope>IDENTIFICATION</scope>
</reference>
<evidence type="ECO:0000313" key="1">
    <source>
        <dbReference type="Proteomes" id="UP000036681"/>
    </source>
</evidence>
<keyword evidence="1" id="KW-1185">Reference proteome</keyword>
<organism evidence="1 2">
    <name type="scientific">Ascaris lumbricoides</name>
    <name type="common">Giant roundworm</name>
    <dbReference type="NCBI Taxonomy" id="6252"/>
    <lineage>
        <taxon>Eukaryota</taxon>
        <taxon>Metazoa</taxon>
        <taxon>Ecdysozoa</taxon>
        <taxon>Nematoda</taxon>
        <taxon>Chromadorea</taxon>
        <taxon>Rhabditida</taxon>
        <taxon>Spirurina</taxon>
        <taxon>Ascaridomorpha</taxon>
        <taxon>Ascaridoidea</taxon>
        <taxon>Ascarididae</taxon>
        <taxon>Ascaris</taxon>
    </lineage>
</organism>
<dbReference type="AlphaFoldDB" id="A0A0M3IX38"/>
<sequence length="33" mass="3665">MRPPLQVHPLVYGNQSPLASTSTLLWTTSPCRL</sequence>
<evidence type="ECO:0000313" key="2">
    <source>
        <dbReference type="WBParaSite" id="ALUE_0002331601-mRNA-1"/>
    </source>
</evidence>
<dbReference type="WBParaSite" id="ALUE_0002331601-mRNA-1">
    <property type="protein sequence ID" value="ALUE_0002331601-mRNA-1"/>
    <property type="gene ID" value="ALUE_0002331601"/>
</dbReference>
<dbReference type="Proteomes" id="UP000036681">
    <property type="component" value="Unplaced"/>
</dbReference>
<protein>
    <submittedName>
        <fullName evidence="2">Uncharacterized protein</fullName>
    </submittedName>
</protein>
<name>A0A0M3IX38_ASCLU</name>